<name>A0A4U8T5Z5_9HELI</name>
<protein>
    <submittedName>
        <fullName evidence="1">Uncharacterized protein</fullName>
    </submittedName>
</protein>
<accession>A0A4U8T5Z5</accession>
<proteinExistence type="predicted"/>
<keyword evidence="2" id="KW-1185">Reference proteome</keyword>
<comment type="caution">
    <text evidence="1">The sequence shown here is derived from an EMBL/GenBank/DDBJ whole genome shotgun (WGS) entry which is preliminary data.</text>
</comment>
<gene>
    <name evidence="1" type="ORF">LS71_008825</name>
</gene>
<dbReference type="Proteomes" id="UP000029733">
    <property type="component" value="Unassembled WGS sequence"/>
</dbReference>
<dbReference type="RefSeq" id="WP_034356773.1">
    <property type="nucleotide sequence ID" value="NZ_JRPR02000013.1"/>
</dbReference>
<evidence type="ECO:0000313" key="1">
    <source>
        <dbReference type="EMBL" id="TLD94914.1"/>
    </source>
</evidence>
<sequence>MASKIFSYFNGSRYYRLKFKLEREYFAGAQKIVRSYKLILPLYEKAVTYTPSAQELNEYHTNKERFLSILKQKHLSHTTGIISFNGSQFIITQFGLDTFTKAKASIDARLATSYVMDLFPKRKVSEFLTKLSAALALSWLNPGGFGAACVWVLKEIYDMINYIIQKLNERKITGLNHKTYAMQTSSNYYNRQLESKLDKQSGKMSIFQGYEAYANGSLYKRHSASSERFSPTRAYNPSFAFANDNKKSAYEGLDNQTQNRAHYDLGGNEGFNAKINPQIPLDSITELNPDIEYKQNWLNNENARILEGYGLLSAYLATSEKQDASGNFYTYAHVGEWLQIVYESDYDVFAEQYEVYVQSKDVINRARDYNKALRAKGLLYSKKHNKNAQNVFLKSIPVSSFAPPALPQDDFSQSSPKEDFENLVMFRALEKLTDKNEQEKWEIIEACGEQWQQAYVEILNGESVREYFNALSPAEYVQMGIFKDFHFEKMLWVIEKYDKFEGIYYQDEIRYVNRAHFSYATKSFNDFSAFFMYFLSFYIRKVPQMQGASQTGAMLYMHYQTLGKYITFISQSGQVAFTTPHLHGHESAGQRAFLLTLQKVRDTLAFCKTKGLESYIKNAALVLN</sequence>
<dbReference type="AlphaFoldDB" id="A0A4U8T5Z5"/>
<organism evidence="1 2">
    <name type="scientific">Helicobacter jaachi</name>
    <dbReference type="NCBI Taxonomy" id="1677920"/>
    <lineage>
        <taxon>Bacteria</taxon>
        <taxon>Pseudomonadati</taxon>
        <taxon>Campylobacterota</taxon>
        <taxon>Epsilonproteobacteria</taxon>
        <taxon>Campylobacterales</taxon>
        <taxon>Helicobacteraceae</taxon>
        <taxon>Helicobacter</taxon>
    </lineage>
</organism>
<evidence type="ECO:0000313" key="2">
    <source>
        <dbReference type="Proteomes" id="UP000029733"/>
    </source>
</evidence>
<reference evidence="1 2" key="1">
    <citation type="journal article" date="2014" name="Genome Announc.">
        <title>Draft genome sequences of eight enterohepatic helicobacter species isolated from both laboratory and wild rodents.</title>
        <authorList>
            <person name="Sheh A."/>
            <person name="Shen Z."/>
            <person name="Fox J.G."/>
        </authorList>
    </citation>
    <scope>NUCLEOTIDE SEQUENCE [LARGE SCALE GENOMIC DNA]</scope>
    <source>
        <strain evidence="1 2">MIT 09-6949</strain>
    </source>
</reference>
<dbReference type="EMBL" id="JRPR02000013">
    <property type="protein sequence ID" value="TLD94914.1"/>
    <property type="molecule type" value="Genomic_DNA"/>
</dbReference>
<dbReference type="OrthoDB" id="5313709at2"/>